<dbReference type="Pfam" id="PF10851">
    <property type="entry name" value="DUF2652"/>
    <property type="match status" value="1"/>
</dbReference>
<dbReference type="Gene3D" id="3.30.70.1230">
    <property type="entry name" value="Nucleotide cyclase"/>
    <property type="match status" value="1"/>
</dbReference>
<evidence type="ECO:0000313" key="2">
    <source>
        <dbReference type="Proteomes" id="UP000663090"/>
    </source>
</evidence>
<accession>A0ABX7NFV2</accession>
<name>A0ABX7NFV2_9BACT</name>
<gene>
    <name evidence="1" type="ORF">JY572_17400</name>
</gene>
<organism evidence="1 2">
    <name type="scientific">Myxococcus landrumensis</name>
    <dbReference type="NCBI Taxonomy" id="2813577"/>
    <lineage>
        <taxon>Bacteria</taxon>
        <taxon>Pseudomonadati</taxon>
        <taxon>Myxococcota</taxon>
        <taxon>Myxococcia</taxon>
        <taxon>Myxococcales</taxon>
        <taxon>Cystobacterineae</taxon>
        <taxon>Myxococcaceae</taxon>
        <taxon>Myxococcus</taxon>
    </lineage>
</organism>
<dbReference type="InterPro" id="IPR020503">
    <property type="entry name" value="Uncharacterised_Rv2561"/>
</dbReference>
<dbReference type="InterPro" id="IPR029787">
    <property type="entry name" value="Nucleotide_cyclase"/>
</dbReference>
<reference evidence="1 2" key="1">
    <citation type="submission" date="2021-02" db="EMBL/GenBank/DDBJ databases">
        <title>De Novo genome assembly of isolated myxobacteria.</title>
        <authorList>
            <person name="Stevens D.C."/>
        </authorList>
    </citation>
    <scope>NUCLEOTIDE SEQUENCE [LARGE SCALE GENOMIC DNA]</scope>
    <source>
        <strain evidence="1 2">SCHIC003</strain>
    </source>
</reference>
<dbReference type="SUPFAM" id="SSF55073">
    <property type="entry name" value="Nucleotide cyclase"/>
    <property type="match status" value="1"/>
</dbReference>
<dbReference type="EMBL" id="CP071091">
    <property type="protein sequence ID" value="QSQ17697.1"/>
    <property type="molecule type" value="Genomic_DNA"/>
</dbReference>
<sequence>MATEKALLLIADIGGYTRFMKHHRFSLAHAQDSVAQLLEAVIDASGGLKLAKLEGDAAFFYSVGDDCGAFARQVADIRRAFVARREKLIVDRMCQCDGCMQVGMLTLKFVAHLGEVAFQRVKHLTELAGVDVILVHRMLKNDVPVSEYLLMTDAVHERIQPELRQLAQGLEHEFEGLGRTTTHYIDLHVSGEELPAPLAPKLSRRLWNKLVMEVRTLKYVLGIEKPCQDFRNVEIVDTRPTSHSPPPRT</sequence>
<dbReference type="RefSeq" id="WP_206719316.1">
    <property type="nucleotide sequence ID" value="NZ_CP071091.1"/>
</dbReference>
<evidence type="ECO:0000313" key="1">
    <source>
        <dbReference type="EMBL" id="QSQ17697.1"/>
    </source>
</evidence>
<dbReference type="Proteomes" id="UP000663090">
    <property type="component" value="Chromosome"/>
</dbReference>
<proteinExistence type="predicted"/>
<protein>
    <submittedName>
        <fullName evidence="1">DUF2652 domain-containing protein</fullName>
    </submittedName>
</protein>
<keyword evidence="2" id="KW-1185">Reference proteome</keyword>